<dbReference type="EMBL" id="JACGWL010000011">
    <property type="protein sequence ID" value="KAK4392323.1"/>
    <property type="molecule type" value="Genomic_DNA"/>
</dbReference>
<gene>
    <name evidence="1" type="ORF">Sango_2010100</name>
</gene>
<evidence type="ECO:0000313" key="1">
    <source>
        <dbReference type="EMBL" id="KAK4392323.1"/>
    </source>
</evidence>
<organism evidence="1 2">
    <name type="scientific">Sesamum angolense</name>
    <dbReference type="NCBI Taxonomy" id="2727404"/>
    <lineage>
        <taxon>Eukaryota</taxon>
        <taxon>Viridiplantae</taxon>
        <taxon>Streptophyta</taxon>
        <taxon>Embryophyta</taxon>
        <taxon>Tracheophyta</taxon>
        <taxon>Spermatophyta</taxon>
        <taxon>Magnoliopsida</taxon>
        <taxon>eudicotyledons</taxon>
        <taxon>Gunneridae</taxon>
        <taxon>Pentapetalae</taxon>
        <taxon>asterids</taxon>
        <taxon>lamiids</taxon>
        <taxon>Lamiales</taxon>
        <taxon>Pedaliaceae</taxon>
        <taxon>Sesamum</taxon>
    </lineage>
</organism>
<reference evidence="1" key="2">
    <citation type="journal article" date="2024" name="Plant">
        <title>Genomic evolution and insights into agronomic trait innovations of Sesamum species.</title>
        <authorList>
            <person name="Miao H."/>
            <person name="Wang L."/>
            <person name="Qu L."/>
            <person name="Liu H."/>
            <person name="Sun Y."/>
            <person name="Le M."/>
            <person name="Wang Q."/>
            <person name="Wei S."/>
            <person name="Zheng Y."/>
            <person name="Lin W."/>
            <person name="Duan Y."/>
            <person name="Cao H."/>
            <person name="Xiong S."/>
            <person name="Wang X."/>
            <person name="Wei L."/>
            <person name="Li C."/>
            <person name="Ma Q."/>
            <person name="Ju M."/>
            <person name="Zhao R."/>
            <person name="Li G."/>
            <person name="Mu C."/>
            <person name="Tian Q."/>
            <person name="Mei H."/>
            <person name="Zhang T."/>
            <person name="Gao T."/>
            <person name="Zhang H."/>
        </authorList>
    </citation>
    <scope>NUCLEOTIDE SEQUENCE</scope>
    <source>
        <strain evidence="1">K16</strain>
    </source>
</reference>
<sequence>MRPRFQRFAVRTSKKMEEFSDIAAQKKKELAEQMKDVSRNFEVGFWDIIELSAFPLCFGSFVVQYYALHIAEALLNLLGRWVLH</sequence>
<protein>
    <submittedName>
        <fullName evidence="1">Uncharacterized protein</fullName>
    </submittedName>
</protein>
<reference evidence="1" key="1">
    <citation type="submission" date="2020-06" db="EMBL/GenBank/DDBJ databases">
        <authorList>
            <person name="Li T."/>
            <person name="Hu X."/>
            <person name="Zhang T."/>
            <person name="Song X."/>
            <person name="Zhang H."/>
            <person name="Dai N."/>
            <person name="Sheng W."/>
            <person name="Hou X."/>
            <person name="Wei L."/>
        </authorList>
    </citation>
    <scope>NUCLEOTIDE SEQUENCE</scope>
    <source>
        <strain evidence="1">K16</strain>
        <tissue evidence="1">Leaf</tissue>
    </source>
</reference>
<accession>A0AAE1WFF8</accession>
<evidence type="ECO:0000313" key="2">
    <source>
        <dbReference type="Proteomes" id="UP001289374"/>
    </source>
</evidence>
<proteinExistence type="predicted"/>
<dbReference type="PANTHER" id="PTHR34966">
    <property type="entry name" value="OSJNBA0043L24.15 PROTEIN"/>
    <property type="match status" value="1"/>
</dbReference>
<dbReference type="AlphaFoldDB" id="A0AAE1WFF8"/>
<dbReference type="PANTHER" id="PTHR34966:SF1">
    <property type="entry name" value="OS04G0508100 PROTEIN"/>
    <property type="match status" value="1"/>
</dbReference>
<keyword evidence="2" id="KW-1185">Reference proteome</keyword>
<name>A0AAE1WFF8_9LAMI</name>
<dbReference type="Proteomes" id="UP001289374">
    <property type="component" value="Unassembled WGS sequence"/>
</dbReference>
<comment type="caution">
    <text evidence="1">The sequence shown here is derived from an EMBL/GenBank/DDBJ whole genome shotgun (WGS) entry which is preliminary data.</text>
</comment>